<dbReference type="Pfam" id="PF14347">
    <property type="entry name" value="DUF4399"/>
    <property type="match status" value="1"/>
</dbReference>
<dbReference type="InterPro" id="IPR025512">
    <property type="entry name" value="DUF4399"/>
</dbReference>
<proteinExistence type="predicted"/>
<keyword evidence="4" id="KW-1185">Reference proteome</keyword>
<feature type="domain" description="DUF4399" evidence="2">
    <location>
        <begin position="53"/>
        <end position="144"/>
    </location>
</feature>
<dbReference type="RefSeq" id="WP_380009833.1">
    <property type="nucleotide sequence ID" value="NZ_JADIKI010000022.1"/>
</dbReference>
<evidence type="ECO:0000313" key="3">
    <source>
        <dbReference type="EMBL" id="MFK2854749.1"/>
    </source>
</evidence>
<dbReference type="EMBL" id="JADIKI010000022">
    <property type="protein sequence ID" value="MFK2854749.1"/>
    <property type="molecule type" value="Genomic_DNA"/>
</dbReference>
<feature type="signal peptide" evidence="1">
    <location>
        <begin position="1"/>
        <end position="19"/>
    </location>
</feature>
<keyword evidence="1" id="KW-0732">Signal</keyword>
<dbReference type="Proteomes" id="UP001620409">
    <property type="component" value="Unassembled WGS sequence"/>
</dbReference>
<name>A0ABW8IHS4_9GAMM</name>
<accession>A0ABW8IHS4</accession>
<feature type="chain" id="PRO_5047346075" evidence="1">
    <location>
        <begin position="20"/>
        <end position="144"/>
    </location>
</feature>
<evidence type="ECO:0000259" key="2">
    <source>
        <dbReference type="Pfam" id="PF14347"/>
    </source>
</evidence>
<sequence length="144" mass="15076">MKRLLLAVAFVAVTGSAMAAEAPALPVTKAPAGAEVYIISPQDGATVSQSFTVRFGLKGMGVAPAGDAHEKTGHHHLLVDVKELPAAGQPIPKDEQHLHFGNGQTETTLKLTPGTHTLQLELGDSNHIPFDPPVVSKVVTVHVK</sequence>
<organism evidence="3 4">
    <name type="scientific">Dyella humi</name>
    <dbReference type="NCBI Taxonomy" id="1770547"/>
    <lineage>
        <taxon>Bacteria</taxon>
        <taxon>Pseudomonadati</taxon>
        <taxon>Pseudomonadota</taxon>
        <taxon>Gammaproteobacteria</taxon>
        <taxon>Lysobacterales</taxon>
        <taxon>Rhodanobacteraceae</taxon>
        <taxon>Dyella</taxon>
    </lineage>
</organism>
<gene>
    <name evidence="3" type="ORF">ISP18_09125</name>
</gene>
<comment type="caution">
    <text evidence="3">The sequence shown here is derived from an EMBL/GenBank/DDBJ whole genome shotgun (WGS) entry which is preliminary data.</text>
</comment>
<evidence type="ECO:0000313" key="4">
    <source>
        <dbReference type="Proteomes" id="UP001620409"/>
    </source>
</evidence>
<protein>
    <submittedName>
        <fullName evidence="3">DUF4399 domain-containing protein</fullName>
    </submittedName>
</protein>
<evidence type="ECO:0000256" key="1">
    <source>
        <dbReference type="SAM" id="SignalP"/>
    </source>
</evidence>
<reference evidence="3 4" key="1">
    <citation type="submission" date="2020-10" db="EMBL/GenBank/DDBJ databases">
        <title>Phylogeny of dyella-like bacteria.</title>
        <authorList>
            <person name="Fu J."/>
        </authorList>
    </citation>
    <scope>NUCLEOTIDE SEQUENCE [LARGE SCALE GENOMIC DNA]</scope>
    <source>
        <strain evidence="3 4">DHG40</strain>
    </source>
</reference>